<dbReference type="AlphaFoldDB" id="A0A9W9R2N6"/>
<comment type="caution">
    <text evidence="2">The sequence shown here is derived from an EMBL/GenBank/DDBJ whole genome shotgun (WGS) entry which is preliminary data.</text>
</comment>
<evidence type="ECO:0000313" key="3">
    <source>
        <dbReference type="Proteomes" id="UP001147695"/>
    </source>
</evidence>
<feature type="compositionally biased region" description="Basic and acidic residues" evidence="1">
    <location>
        <begin position="14"/>
        <end position="26"/>
    </location>
</feature>
<feature type="compositionally biased region" description="Basic residues" evidence="1">
    <location>
        <begin position="53"/>
        <end position="66"/>
    </location>
</feature>
<evidence type="ECO:0000256" key="1">
    <source>
        <dbReference type="SAM" id="MobiDB-lite"/>
    </source>
</evidence>
<feature type="compositionally biased region" description="Basic and acidic residues" evidence="1">
    <location>
        <begin position="42"/>
        <end position="52"/>
    </location>
</feature>
<accession>A0A9W9R2N6</accession>
<gene>
    <name evidence="2" type="ORF">N7452_001509</name>
</gene>
<evidence type="ECO:0000313" key="2">
    <source>
        <dbReference type="EMBL" id="KAJ5352535.1"/>
    </source>
</evidence>
<feature type="compositionally biased region" description="Polar residues" evidence="1">
    <location>
        <begin position="1"/>
        <end position="12"/>
    </location>
</feature>
<reference evidence="2" key="1">
    <citation type="submission" date="2022-12" db="EMBL/GenBank/DDBJ databases">
        <authorList>
            <person name="Petersen C."/>
        </authorList>
    </citation>
    <scope>NUCLEOTIDE SEQUENCE</scope>
    <source>
        <strain evidence="2">IBT 35673</strain>
    </source>
</reference>
<dbReference type="Proteomes" id="UP001147695">
    <property type="component" value="Unassembled WGS sequence"/>
</dbReference>
<proteinExistence type="predicted"/>
<feature type="compositionally biased region" description="Basic residues" evidence="1">
    <location>
        <begin position="32"/>
        <end position="41"/>
    </location>
</feature>
<reference evidence="2" key="2">
    <citation type="journal article" date="2023" name="IMA Fungus">
        <title>Comparative genomic study of the Penicillium genus elucidates a diverse pangenome and 15 lateral gene transfer events.</title>
        <authorList>
            <person name="Petersen C."/>
            <person name="Sorensen T."/>
            <person name="Nielsen M.R."/>
            <person name="Sondergaard T.E."/>
            <person name="Sorensen J.L."/>
            <person name="Fitzpatrick D.A."/>
            <person name="Frisvad J.C."/>
            <person name="Nielsen K.L."/>
        </authorList>
    </citation>
    <scope>NUCLEOTIDE SEQUENCE</scope>
    <source>
        <strain evidence="2">IBT 35673</strain>
    </source>
</reference>
<dbReference type="EMBL" id="JAPZBQ010000001">
    <property type="protein sequence ID" value="KAJ5352535.1"/>
    <property type="molecule type" value="Genomic_DNA"/>
</dbReference>
<feature type="region of interest" description="Disordered" evidence="1">
    <location>
        <begin position="1"/>
        <end position="66"/>
    </location>
</feature>
<protein>
    <submittedName>
        <fullName evidence="2">Uncharacterized protein</fullName>
    </submittedName>
</protein>
<sequence>MSSNPDLQFSSDAESEHGVNHIDHSVVTKRGAPARHSRKERHTWNRTDEPPRRGKTGSKGRSTSRH</sequence>
<name>A0A9W9R2N6_PENBR</name>
<organism evidence="2 3">
    <name type="scientific">Penicillium brevicompactum</name>
    <dbReference type="NCBI Taxonomy" id="5074"/>
    <lineage>
        <taxon>Eukaryota</taxon>
        <taxon>Fungi</taxon>
        <taxon>Dikarya</taxon>
        <taxon>Ascomycota</taxon>
        <taxon>Pezizomycotina</taxon>
        <taxon>Eurotiomycetes</taxon>
        <taxon>Eurotiomycetidae</taxon>
        <taxon>Eurotiales</taxon>
        <taxon>Aspergillaceae</taxon>
        <taxon>Penicillium</taxon>
    </lineage>
</organism>